<dbReference type="GO" id="GO:0005509">
    <property type="term" value="F:calcium ion binding"/>
    <property type="evidence" value="ECO:0007669"/>
    <property type="project" value="InterPro"/>
</dbReference>
<organism evidence="6 7">
    <name type="scientific">Stephania cephalantha</name>
    <dbReference type="NCBI Taxonomy" id="152367"/>
    <lineage>
        <taxon>Eukaryota</taxon>
        <taxon>Viridiplantae</taxon>
        <taxon>Streptophyta</taxon>
        <taxon>Embryophyta</taxon>
        <taxon>Tracheophyta</taxon>
        <taxon>Spermatophyta</taxon>
        <taxon>Magnoliopsida</taxon>
        <taxon>Ranunculales</taxon>
        <taxon>Menispermaceae</taxon>
        <taxon>Menispermoideae</taxon>
        <taxon>Cissampelideae</taxon>
        <taxon>Stephania</taxon>
    </lineage>
</organism>
<evidence type="ECO:0000256" key="3">
    <source>
        <dbReference type="ARBA" id="ARBA00023157"/>
    </source>
</evidence>
<comment type="subcellular location">
    <subcellularLocation>
        <location evidence="1">Membrane</location>
        <topology evidence="1">Single-pass membrane protein</topology>
    </subcellularLocation>
</comment>
<dbReference type="GO" id="GO:0030247">
    <property type="term" value="F:polysaccharide binding"/>
    <property type="evidence" value="ECO:0007669"/>
    <property type="project" value="InterPro"/>
</dbReference>
<dbReference type="Gene3D" id="2.10.25.10">
    <property type="entry name" value="Laminin"/>
    <property type="match status" value="1"/>
</dbReference>
<sequence>MAFSQTLFMLILALHVSITMGIEAISNSTINTISKPGCPSNCGNASIPYPFGIGRGCYRDKAFEIICDGNTSNKPYLGYISREVLHLSLKELRVRSQITKLCYNSSTGMINSTSFNESTNLGYDLPSDGPFTYSTTHNKFTALGCDIFAFISYYNGDKLSGCASMCPAFGNIDIYNSSCLGVGCCSVAIPGGVKEFQVQAYSVNTQSRSWVSNTQACSYASIHDGEDKCKYISKHECGKHSECYDPDNSTLGYRCRCCQGFDGNPYLPNGCTDIDECKNGEATCAKEPSHNFSTTGRKFGAVCVNTPGSYICKCPDGTIGDGRREGVGCIPGHQFDYVRRRPTVLIVSIGC</sequence>
<protein>
    <recommendedName>
        <fullName evidence="5">EGF-like calcium-binding domain-containing protein</fullName>
    </recommendedName>
</protein>
<dbReference type="EMBL" id="JBBNAG010000011">
    <property type="protein sequence ID" value="KAK9095322.1"/>
    <property type="molecule type" value="Genomic_DNA"/>
</dbReference>
<dbReference type="SMART" id="SM00179">
    <property type="entry name" value="EGF_CA"/>
    <property type="match status" value="1"/>
</dbReference>
<evidence type="ECO:0000256" key="1">
    <source>
        <dbReference type="ARBA" id="ARBA00004167"/>
    </source>
</evidence>
<dbReference type="SUPFAM" id="SSF57196">
    <property type="entry name" value="EGF/Laminin"/>
    <property type="match status" value="1"/>
</dbReference>
<keyword evidence="2 4" id="KW-0732">Signal</keyword>
<proteinExistence type="predicted"/>
<dbReference type="CDD" id="cd00054">
    <property type="entry name" value="EGF_CA"/>
    <property type="match status" value="1"/>
</dbReference>
<reference evidence="6 7" key="1">
    <citation type="submission" date="2024-01" db="EMBL/GenBank/DDBJ databases">
        <title>Genome assemblies of Stephania.</title>
        <authorList>
            <person name="Yang L."/>
        </authorList>
    </citation>
    <scope>NUCLEOTIDE SEQUENCE [LARGE SCALE GENOMIC DNA]</scope>
    <source>
        <strain evidence="6">JXDWG</strain>
        <tissue evidence="6">Leaf</tissue>
    </source>
</reference>
<dbReference type="InterPro" id="IPR025287">
    <property type="entry name" value="WAK_GUB"/>
</dbReference>
<dbReference type="AlphaFoldDB" id="A0AAP0HSC6"/>
<evidence type="ECO:0000259" key="5">
    <source>
        <dbReference type="SMART" id="SM00179"/>
    </source>
</evidence>
<dbReference type="Proteomes" id="UP001419268">
    <property type="component" value="Unassembled WGS sequence"/>
</dbReference>
<accession>A0AAP0HSC6</accession>
<keyword evidence="3" id="KW-1015">Disulfide bond</keyword>
<dbReference type="PANTHER" id="PTHR33491">
    <property type="entry name" value="OSJNBA0016N04.9 PROTEIN"/>
    <property type="match status" value="1"/>
</dbReference>
<keyword evidence="7" id="KW-1185">Reference proteome</keyword>
<evidence type="ECO:0000256" key="4">
    <source>
        <dbReference type="SAM" id="SignalP"/>
    </source>
</evidence>
<evidence type="ECO:0000256" key="2">
    <source>
        <dbReference type="ARBA" id="ARBA00022729"/>
    </source>
</evidence>
<evidence type="ECO:0000313" key="7">
    <source>
        <dbReference type="Proteomes" id="UP001419268"/>
    </source>
</evidence>
<dbReference type="GO" id="GO:0016020">
    <property type="term" value="C:membrane"/>
    <property type="evidence" value="ECO:0007669"/>
    <property type="project" value="UniProtKB-SubCell"/>
</dbReference>
<comment type="caution">
    <text evidence="6">The sequence shown here is derived from an EMBL/GenBank/DDBJ whole genome shotgun (WGS) entry which is preliminary data.</text>
</comment>
<name>A0AAP0HSC6_9MAGN</name>
<gene>
    <name evidence="6" type="ORF">Scep_026791</name>
</gene>
<evidence type="ECO:0000313" key="6">
    <source>
        <dbReference type="EMBL" id="KAK9095322.1"/>
    </source>
</evidence>
<feature type="chain" id="PRO_5042915964" description="EGF-like calcium-binding domain-containing protein" evidence="4">
    <location>
        <begin position="22"/>
        <end position="351"/>
    </location>
</feature>
<dbReference type="Pfam" id="PF13947">
    <property type="entry name" value="GUB_WAK_bind"/>
    <property type="match status" value="1"/>
</dbReference>
<feature type="signal peptide" evidence="4">
    <location>
        <begin position="1"/>
        <end position="21"/>
    </location>
</feature>
<dbReference type="InterPro" id="IPR001881">
    <property type="entry name" value="EGF-like_Ca-bd_dom"/>
</dbReference>
<feature type="domain" description="EGF-like calcium-binding" evidence="5">
    <location>
        <begin position="273"/>
        <end position="330"/>
    </location>
</feature>